<dbReference type="Proteomes" id="UP000214720">
    <property type="component" value="Unassembled WGS sequence"/>
</dbReference>
<evidence type="ECO:0000313" key="2">
    <source>
        <dbReference type="Proteomes" id="UP000214720"/>
    </source>
</evidence>
<name>A0A226X7M1_CABSO</name>
<reference evidence="2" key="1">
    <citation type="submission" date="2017-01" db="EMBL/GenBank/DDBJ databases">
        <title>Genome Analysis of Deinococcus marmoris KOPRI26562.</title>
        <authorList>
            <person name="Kim J.H."/>
            <person name="Oh H.-M."/>
        </authorList>
    </citation>
    <scope>NUCLEOTIDE SEQUENCE [LARGE SCALE GENOMIC DNA]</scope>
    <source>
        <strain evidence="2">PAMC 26633</strain>
    </source>
</reference>
<evidence type="ECO:0000313" key="1">
    <source>
        <dbReference type="EMBL" id="OXC79119.1"/>
    </source>
</evidence>
<dbReference type="AlphaFoldDB" id="A0A226X7M1"/>
<dbReference type="EMBL" id="MTHB01000046">
    <property type="protein sequence ID" value="OXC79119.1"/>
    <property type="molecule type" value="Genomic_DNA"/>
</dbReference>
<proteinExistence type="predicted"/>
<sequence length="39" mass="4518">MHVQQTQHFPRHPARLLRTVCVGMVKKPPNLLSDKARRA</sequence>
<accession>A0A226X7M1</accession>
<organism evidence="1 2">
    <name type="scientific">Caballeronia sordidicola</name>
    <name type="common">Burkholderia sordidicola</name>
    <dbReference type="NCBI Taxonomy" id="196367"/>
    <lineage>
        <taxon>Bacteria</taxon>
        <taxon>Pseudomonadati</taxon>
        <taxon>Pseudomonadota</taxon>
        <taxon>Betaproteobacteria</taxon>
        <taxon>Burkholderiales</taxon>
        <taxon>Burkholderiaceae</taxon>
        <taxon>Caballeronia</taxon>
    </lineage>
</organism>
<gene>
    <name evidence="1" type="ORF">BSU04_08095</name>
</gene>
<protein>
    <submittedName>
        <fullName evidence="1">Uncharacterized protein</fullName>
    </submittedName>
</protein>
<comment type="caution">
    <text evidence="1">The sequence shown here is derived from an EMBL/GenBank/DDBJ whole genome shotgun (WGS) entry which is preliminary data.</text>
</comment>